<dbReference type="Gene3D" id="2.60.120.10">
    <property type="entry name" value="Jelly Rolls"/>
    <property type="match status" value="1"/>
</dbReference>
<accession>A0A5N6L2G6</accession>
<dbReference type="EMBL" id="VIBQ01000072">
    <property type="protein sequence ID" value="KAB8606213.1"/>
    <property type="molecule type" value="Genomic_DNA"/>
</dbReference>
<evidence type="ECO:0000313" key="3">
    <source>
        <dbReference type="Proteomes" id="UP000327013"/>
    </source>
</evidence>
<evidence type="ECO:0000256" key="1">
    <source>
        <dbReference type="SAM" id="Phobius"/>
    </source>
</evidence>
<dbReference type="InterPro" id="IPR014710">
    <property type="entry name" value="RmlC-like_jellyroll"/>
</dbReference>
<dbReference type="AlphaFoldDB" id="A0A5N6L2G6"/>
<feature type="transmembrane region" description="Helical" evidence="1">
    <location>
        <begin position="184"/>
        <end position="205"/>
    </location>
</feature>
<name>A0A5N6L2G6_9ROSI</name>
<proteinExistence type="predicted"/>
<sequence length="237" mass="27084">MAAEQRSTTYLQPSFTIPRPDRDVTFILPSQEATSKVPDGVTRIVIPPGSQWTPSPHWHELYDENFRVVAGHVRLTVDGRTSIVGPKDGVQRIAKYDVHDFMRADATSSEYSGKDQAQEEWMSKDVIVEEWTSPVDGMKEIFFRNLFSVIHDSSRVYGWKTELQLMMVQSHCDNYPVIVSDSRIWQPLTHVLFFFAVLLGGWLGLKPWYDEYTPPRLRGVATSRHGAVGKDELKKSK</sequence>
<dbReference type="SUPFAM" id="SSF51182">
    <property type="entry name" value="RmlC-like cupins"/>
    <property type="match status" value="1"/>
</dbReference>
<gene>
    <name evidence="2" type="ORF">FH972_025844</name>
</gene>
<dbReference type="InterPro" id="IPR011051">
    <property type="entry name" value="RmlC_Cupin_sf"/>
</dbReference>
<evidence type="ECO:0000313" key="2">
    <source>
        <dbReference type="EMBL" id="KAB8606213.1"/>
    </source>
</evidence>
<dbReference type="OrthoDB" id="504210at2759"/>
<keyword evidence="1" id="KW-0472">Membrane</keyword>
<keyword evidence="3" id="KW-1185">Reference proteome</keyword>
<reference evidence="2 3" key="1">
    <citation type="submission" date="2019-06" db="EMBL/GenBank/DDBJ databases">
        <title>A chromosomal-level reference genome of Carpinus fangiana (Coryloideae, Betulaceae).</title>
        <authorList>
            <person name="Yang X."/>
            <person name="Wang Z."/>
            <person name="Zhang L."/>
            <person name="Hao G."/>
            <person name="Liu J."/>
            <person name="Yang Y."/>
        </authorList>
    </citation>
    <scope>NUCLEOTIDE SEQUENCE [LARGE SCALE GENOMIC DNA]</scope>
    <source>
        <strain evidence="2">Cfa_2016G</strain>
        <tissue evidence="2">Leaf</tissue>
    </source>
</reference>
<comment type="caution">
    <text evidence="2">The sequence shown here is derived from an EMBL/GenBank/DDBJ whole genome shotgun (WGS) entry which is preliminary data.</text>
</comment>
<keyword evidence="1" id="KW-0812">Transmembrane</keyword>
<keyword evidence="1" id="KW-1133">Transmembrane helix</keyword>
<dbReference type="Proteomes" id="UP000327013">
    <property type="component" value="Unassembled WGS sequence"/>
</dbReference>
<organism evidence="2 3">
    <name type="scientific">Carpinus fangiana</name>
    <dbReference type="NCBI Taxonomy" id="176857"/>
    <lineage>
        <taxon>Eukaryota</taxon>
        <taxon>Viridiplantae</taxon>
        <taxon>Streptophyta</taxon>
        <taxon>Embryophyta</taxon>
        <taxon>Tracheophyta</taxon>
        <taxon>Spermatophyta</taxon>
        <taxon>Magnoliopsida</taxon>
        <taxon>eudicotyledons</taxon>
        <taxon>Gunneridae</taxon>
        <taxon>Pentapetalae</taxon>
        <taxon>rosids</taxon>
        <taxon>fabids</taxon>
        <taxon>Fagales</taxon>
        <taxon>Betulaceae</taxon>
        <taxon>Carpinus</taxon>
    </lineage>
</organism>
<protein>
    <submittedName>
        <fullName evidence="2">Uncharacterized protein</fullName>
    </submittedName>
</protein>